<comment type="similarity">
    <text evidence="4">Belongs to the myo-inositol 1-phosphate synthase family.</text>
</comment>
<dbReference type="SUPFAM" id="SSF51735">
    <property type="entry name" value="NAD(P)-binding Rossmann-fold domains"/>
    <property type="match status" value="1"/>
</dbReference>
<dbReference type="InterPro" id="IPR002587">
    <property type="entry name" value="Myo-inos-1-P_Synthase"/>
</dbReference>
<accession>A0ABR2KII1</accession>
<keyword evidence="9" id="KW-1185">Reference proteome</keyword>
<dbReference type="InterPro" id="IPR013021">
    <property type="entry name" value="Myo-inos-1-P_Synthase_GAPDH"/>
</dbReference>
<dbReference type="Proteomes" id="UP001470230">
    <property type="component" value="Unassembled WGS sequence"/>
</dbReference>
<comment type="catalytic activity">
    <reaction evidence="1">
        <text>D-glucose 6-phosphate = 1D-myo-inositol 3-phosphate</text>
        <dbReference type="Rhea" id="RHEA:10716"/>
        <dbReference type="ChEBI" id="CHEBI:58401"/>
        <dbReference type="ChEBI" id="CHEBI:61548"/>
        <dbReference type="EC" id="5.5.1.4"/>
    </reaction>
</comment>
<dbReference type="Gene3D" id="3.40.50.720">
    <property type="entry name" value="NAD(P)-binding Rossmann-like Domain"/>
    <property type="match status" value="2"/>
</dbReference>
<gene>
    <name evidence="8" type="ORF">M9Y10_034574</name>
</gene>
<comment type="pathway">
    <text evidence="3">Polyol metabolism; myo-inositol biosynthesis; myo-inositol from D-glucose 6-phosphate: step 1/2.</text>
</comment>
<dbReference type="PIRSF" id="PIRSF015578">
    <property type="entry name" value="Myoinos-ppht_syn"/>
    <property type="match status" value="1"/>
</dbReference>
<evidence type="ECO:0000256" key="1">
    <source>
        <dbReference type="ARBA" id="ARBA00000113"/>
    </source>
</evidence>
<evidence type="ECO:0000256" key="2">
    <source>
        <dbReference type="ARBA" id="ARBA00001911"/>
    </source>
</evidence>
<dbReference type="InterPro" id="IPR036291">
    <property type="entry name" value="NAD(P)-bd_dom_sf"/>
</dbReference>
<evidence type="ECO:0000256" key="6">
    <source>
        <dbReference type="ARBA" id="ARBA00022550"/>
    </source>
</evidence>
<dbReference type="Pfam" id="PF01658">
    <property type="entry name" value="Inos-1-P_synth"/>
    <property type="match status" value="1"/>
</dbReference>
<name>A0ABR2KII1_9EUKA</name>
<organism evidence="8 9">
    <name type="scientific">Tritrichomonas musculus</name>
    <dbReference type="NCBI Taxonomy" id="1915356"/>
    <lineage>
        <taxon>Eukaryota</taxon>
        <taxon>Metamonada</taxon>
        <taxon>Parabasalia</taxon>
        <taxon>Tritrichomonadida</taxon>
        <taxon>Tritrichomonadidae</taxon>
        <taxon>Tritrichomonas</taxon>
    </lineage>
</organism>
<feature type="domain" description="Myo-inositol-1-phosphate synthase GAPDH-like" evidence="7">
    <location>
        <begin position="309"/>
        <end position="422"/>
    </location>
</feature>
<evidence type="ECO:0000256" key="5">
    <source>
        <dbReference type="ARBA" id="ARBA00012125"/>
    </source>
</evidence>
<evidence type="ECO:0000259" key="7">
    <source>
        <dbReference type="Pfam" id="PF01658"/>
    </source>
</evidence>
<comment type="cofactor">
    <cofactor evidence="2">
        <name>NAD(+)</name>
        <dbReference type="ChEBI" id="CHEBI:57540"/>
    </cofactor>
</comment>
<evidence type="ECO:0000256" key="4">
    <source>
        <dbReference type="ARBA" id="ARBA00010813"/>
    </source>
</evidence>
<reference evidence="8 9" key="1">
    <citation type="submission" date="2024-04" db="EMBL/GenBank/DDBJ databases">
        <title>Tritrichomonas musculus Genome.</title>
        <authorList>
            <person name="Alves-Ferreira E."/>
            <person name="Grigg M."/>
            <person name="Lorenzi H."/>
            <person name="Galac M."/>
        </authorList>
    </citation>
    <scope>NUCLEOTIDE SEQUENCE [LARGE SCALE GENOMIC DNA]</scope>
    <source>
        <strain evidence="8 9">EAF2021</strain>
    </source>
</reference>
<dbReference type="Pfam" id="PF07994">
    <property type="entry name" value="NAD_binding_5"/>
    <property type="match status" value="1"/>
</dbReference>
<proteinExistence type="inferred from homology"/>
<evidence type="ECO:0000313" key="9">
    <source>
        <dbReference type="Proteomes" id="UP001470230"/>
    </source>
</evidence>
<protein>
    <recommendedName>
        <fullName evidence="5">inositol-3-phosphate synthase</fullName>
        <ecNumber evidence="5">5.5.1.4</ecNumber>
    </recommendedName>
</protein>
<dbReference type="PANTHER" id="PTHR11510">
    <property type="entry name" value="MYO-INOSITOL-1 PHOSPHATE SYNTHASE"/>
    <property type="match status" value="1"/>
</dbReference>
<dbReference type="SUPFAM" id="SSF55347">
    <property type="entry name" value="Glyceraldehyde-3-phosphate dehydrogenase-like, C-terminal domain"/>
    <property type="match status" value="1"/>
</dbReference>
<evidence type="ECO:0000313" key="8">
    <source>
        <dbReference type="EMBL" id="KAK8889820.1"/>
    </source>
</evidence>
<dbReference type="EMBL" id="JAPFFF010000005">
    <property type="protein sequence ID" value="KAK8889820.1"/>
    <property type="molecule type" value="Genomic_DNA"/>
</dbReference>
<comment type="caution">
    <text evidence="8">The sequence shown here is derived from an EMBL/GenBank/DDBJ whole genome shotgun (WGS) entry which is preliminary data.</text>
</comment>
<sequence length="512" mass="56947">MLAQEFNVQTGNVTINGNEMISKYQYFTQHVELGADGKVTVVPECKDFQFKTNTKVPRTGVLIVGLGGNNGTTLTAGVLANKHKLSWESKRGIEHANYYGSLTQCATTYLGDDIKTGKQVVAPIKGLLPMVDPNDLIIGGWDISNLNMYDATVRARVHEPTMYHQIEKELRAIQPLPAVFDLSFVAPNQKDRADNILKGSKKEILQQVRDQIKKFKADNKLEQLIVLWSANTERYCEVTDGVHDTAANLLKGIDEGHPEISPSIIYAVASILEGVPYINGSPQNTFVPGLIELAVQHKVPIMGDDFKTGQTKFKTVLSDFLISSGLKLTAVVSYNHLGNNDGLNLSFERCFRSKQISKSSVIDDMVTLNPILYKEDEHPDHVVVIKYVPSVGDSKRALDEYDSDIFCGGKNIISCHNTCEDSLLAAPLMLDLIVLMELFTRVQIKGEKMTDFDSMHQVYSVLSFLLKAPRVPPGTPVINSLFNQRACLENILRACRGLQPINHMHLEYKMPQ</sequence>
<keyword evidence="6" id="KW-0398">Inositol biosynthesis</keyword>
<dbReference type="EC" id="5.5.1.4" evidence="5"/>
<evidence type="ECO:0000256" key="3">
    <source>
        <dbReference type="ARBA" id="ARBA00005117"/>
    </source>
</evidence>